<name>A0AA96RHD5_9BACL</name>
<dbReference type="PANTHER" id="PTHR11353">
    <property type="entry name" value="CHAPERONIN"/>
    <property type="match status" value="1"/>
</dbReference>
<dbReference type="PRINTS" id="PR00304">
    <property type="entry name" value="TCOMPLEXTCP1"/>
</dbReference>
<dbReference type="InterPro" id="IPR002423">
    <property type="entry name" value="Cpn60/GroEL/TCP-1"/>
</dbReference>
<organism evidence="6 7">
    <name type="scientific">Paenibacillus aurantius</name>
    <dbReference type="NCBI Taxonomy" id="2918900"/>
    <lineage>
        <taxon>Bacteria</taxon>
        <taxon>Bacillati</taxon>
        <taxon>Bacillota</taxon>
        <taxon>Bacilli</taxon>
        <taxon>Bacillales</taxon>
        <taxon>Paenibacillaceae</taxon>
        <taxon>Paenibacillus</taxon>
    </lineage>
</organism>
<dbReference type="GO" id="GO:0005524">
    <property type="term" value="F:ATP binding"/>
    <property type="evidence" value="ECO:0007669"/>
    <property type="project" value="UniProtKB-KW"/>
</dbReference>
<dbReference type="Gene3D" id="1.10.560.10">
    <property type="entry name" value="GroEL-like equatorial domain"/>
    <property type="match status" value="1"/>
</dbReference>
<dbReference type="KEGG" id="paun:MJA45_10565"/>
<protein>
    <submittedName>
        <fullName evidence="6">TCP-1/cpn60 chaperonin family protein</fullName>
    </submittedName>
</protein>
<evidence type="ECO:0000256" key="2">
    <source>
        <dbReference type="ARBA" id="ARBA00008020"/>
    </source>
</evidence>
<evidence type="ECO:0000313" key="7">
    <source>
        <dbReference type="Proteomes" id="UP001305702"/>
    </source>
</evidence>
<dbReference type="Gene3D" id="3.50.7.10">
    <property type="entry name" value="GroEL"/>
    <property type="match status" value="1"/>
</dbReference>
<evidence type="ECO:0000256" key="3">
    <source>
        <dbReference type="ARBA" id="ARBA00022741"/>
    </source>
</evidence>
<keyword evidence="3" id="KW-0547">Nucleotide-binding</keyword>
<dbReference type="InterPro" id="IPR002194">
    <property type="entry name" value="Chaperonin_TCP-1_CS"/>
</dbReference>
<keyword evidence="7" id="KW-1185">Reference proteome</keyword>
<keyword evidence="4" id="KW-0067">ATP-binding</keyword>
<dbReference type="AlphaFoldDB" id="A0AA96RHD5"/>
<evidence type="ECO:0000256" key="1">
    <source>
        <dbReference type="ARBA" id="ARBA00006607"/>
    </source>
</evidence>
<dbReference type="GO" id="GO:0051082">
    <property type="term" value="F:unfolded protein binding"/>
    <property type="evidence" value="ECO:0007669"/>
    <property type="project" value="InterPro"/>
</dbReference>
<dbReference type="RefSeq" id="WP_315607216.1">
    <property type="nucleotide sequence ID" value="NZ_CP130318.1"/>
</dbReference>
<dbReference type="PROSITE" id="PS00751">
    <property type="entry name" value="TCP1_2"/>
    <property type="match status" value="1"/>
</dbReference>
<evidence type="ECO:0000313" key="6">
    <source>
        <dbReference type="EMBL" id="WNQ13436.1"/>
    </source>
</evidence>
<dbReference type="SUPFAM" id="SSF52029">
    <property type="entry name" value="GroEL apical domain-like"/>
    <property type="match status" value="1"/>
</dbReference>
<dbReference type="SUPFAM" id="SSF48592">
    <property type="entry name" value="GroEL equatorial domain-like"/>
    <property type="match status" value="1"/>
</dbReference>
<accession>A0AA96RHD5</accession>
<sequence>MNTKQGNVEGEDRHATLLNNAGAVRAICSAVEGTLGPKGLDTMLVGQQGDVLITNDGVTILEKMDVSHPAARLLVQVARSQQALIGDGTTTATVLAGALVSEGVAQVVKGVPVAKVVAGLELGIKFAAEAIAGRSRPVEGPDDPVLSRIAYIAGREHEDIAGLVVQAARLLGAEKLKDERFRFADAVTAVDRGRSEVWPGLLLNKLPLSEEEGPVEGSRVLLLLDPLEAERPDEEVLGTEAGYRAYAAMREQFLADLEKLAELGVGLIALDRGAGAEAEQFCADRGIMLLPRVPRRDLQRLAAFTAAKPLRRTALRKSAGDLAASLGRAGRIAFDGVLERVRLADGAGTPAVTVVVGASTREVAGERSRIAKDAASAVQAAVRGGCVAGGGAAELAAARELERFRETVKGLEGFGLDAVSQALRKPLAQIVINAGFNPLEKVEEARAAQAAAGSDTLGIDCDTGRLTDMIEALVIDPAPVKIHAIQAAGEVAAAVLRIHTVIKMKQGAEPQAE</sequence>
<evidence type="ECO:0000256" key="5">
    <source>
        <dbReference type="ARBA" id="ARBA00023186"/>
    </source>
</evidence>
<reference evidence="6 7" key="1">
    <citation type="submission" date="2022-02" db="EMBL/GenBank/DDBJ databases">
        <title>Paenibacillus sp. MBLB1776 Whole Genome Shotgun Sequencing.</title>
        <authorList>
            <person name="Hwang C.Y."/>
            <person name="Cho E.-S."/>
            <person name="Seo M.-J."/>
        </authorList>
    </citation>
    <scope>NUCLEOTIDE SEQUENCE [LARGE SCALE GENOMIC DNA]</scope>
    <source>
        <strain evidence="6 7">MBLB1776</strain>
    </source>
</reference>
<dbReference type="Pfam" id="PF00118">
    <property type="entry name" value="Cpn60_TCP1"/>
    <property type="match status" value="1"/>
</dbReference>
<comment type="similarity">
    <text evidence="1">Belongs to the chaperonin (HSP60) family.</text>
</comment>
<dbReference type="InterPro" id="IPR017998">
    <property type="entry name" value="Chaperone_TCP-1"/>
</dbReference>
<gene>
    <name evidence="6" type="ORF">MJA45_10565</name>
</gene>
<keyword evidence="5" id="KW-0143">Chaperone</keyword>
<evidence type="ECO:0000256" key="4">
    <source>
        <dbReference type="ARBA" id="ARBA00022840"/>
    </source>
</evidence>
<dbReference type="EMBL" id="CP130318">
    <property type="protein sequence ID" value="WNQ13436.1"/>
    <property type="molecule type" value="Genomic_DNA"/>
</dbReference>
<comment type="similarity">
    <text evidence="2">Belongs to the TCP-1 chaperonin family.</text>
</comment>
<dbReference type="Proteomes" id="UP001305702">
    <property type="component" value="Chromosome"/>
</dbReference>
<dbReference type="InterPro" id="IPR027413">
    <property type="entry name" value="GROEL-like_equatorial_sf"/>
</dbReference>
<dbReference type="GO" id="GO:0140662">
    <property type="term" value="F:ATP-dependent protein folding chaperone"/>
    <property type="evidence" value="ECO:0007669"/>
    <property type="project" value="InterPro"/>
</dbReference>
<dbReference type="InterPro" id="IPR027410">
    <property type="entry name" value="TCP-1-like_intermed_sf"/>
</dbReference>
<dbReference type="GO" id="GO:0016887">
    <property type="term" value="F:ATP hydrolysis activity"/>
    <property type="evidence" value="ECO:0007669"/>
    <property type="project" value="InterPro"/>
</dbReference>
<proteinExistence type="inferred from homology"/>
<dbReference type="Gene3D" id="3.30.260.10">
    <property type="entry name" value="TCP-1-like chaperonin intermediate domain"/>
    <property type="match status" value="1"/>
</dbReference>
<dbReference type="InterPro" id="IPR027409">
    <property type="entry name" value="GroEL-like_apical_dom_sf"/>
</dbReference>